<dbReference type="Proteomes" id="UP001060215">
    <property type="component" value="Chromosome 14"/>
</dbReference>
<reference evidence="1 2" key="1">
    <citation type="journal article" date="2022" name="Plant J.">
        <title>Chromosome-level genome of Camellia lanceoleosa provides a valuable resource for understanding genome evolution and self-incompatibility.</title>
        <authorList>
            <person name="Gong W."/>
            <person name="Xiao S."/>
            <person name="Wang L."/>
            <person name="Liao Z."/>
            <person name="Chang Y."/>
            <person name="Mo W."/>
            <person name="Hu G."/>
            <person name="Li W."/>
            <person name="Zhao G."/>
            <person name="Zhu H."/>
            <person name="Hu X."/>
            <person name="Ji K."/>
            <person name="Xiang X."/>
            <person name="Song Q."/>
            <person name="Yuan D."/>
            <person name="Jin S."/>
            <person name="Zhang L."/>
        </authorList>
    </citation>
    <scope>NUCLEOTIDE SEQUENCE [LARGE SCALE GENOMIC DNA]</scope>
    <source>
        <strain evidence="1">SQ_2022a</strain>
    </source>
</reference>
<evidence type="ECO:0000313" key="1">
    <source>
        <dbReference type="EMBL" id="KAI7989360.1"/>
    </source>
</evidence>
<proteinExistence type="predicted"/>
<name>A0ACC0FKS4_9ERIC</name>
<dbReference type="EMBL" id="CM045771">
    <property type="protein sequence ID" value="KAI7989360.1"/>
    <property type="molecule type" value="Genomic_DNA"/>
</dbReference>
<keyword evidence="2" id="KW-1185">Reference proteome</keyword>
<accession>A0ACC0FKS4</accession>
<protein>
    <submittedName>
        <fullName evidence="1">Uncharacterized protein</fullName>
    </submittedName>
</protein>
<organism evidence="1 2">
    <name type="scientific">Camellia lanceoleosa</name>
    <dbReference type="NCBI Taxonomy" id="1840588"/>
    <lineage>
        <taxon>Eukaryota</taxon>
        <taxon>Viridiplantae</taxon>
        <taxon>Streptophyta</taxon>
        <taxon>Embryophyta</taxon>
        <taxon>Tracheophyta</taxon>
        <taxon>Spermatophyta</taxon>
        <taxon>Magnoliopsida</taxon>
        <taxon>eudicotyledons</taxon>
        <taxon>Gunneridae</taxon>
        <taxon>Pentapetalae</taxon>
        <taxon>asterids</taxon>
        <taxon>Ericales</taxon>
        <taxon>Theaceae</taxon>
        <taxon>Camellia</taxon>
    </lineage>
</organism>
<evidence type="ECO:0000313" key="2">
    <source>
        <dbReference type="Proteomes" id="UP001060215"/>
    </source>
</evidence>
<comment type="caution">
    <text evidence="1">The sequence shown here is derived from an EMBL/GenBank/DDBJ whole genome shotgun (WGS) entry which is preliminary data.</text>
</comment>
<sequence length="421" mass="46630">MFPVRKELGPRRRILFLGGRSFEFEESNGPDGKCGLSIVEQGEGLRRAVVLNASEVRWLVDRMRLASQEPSNLKFWGRLSGGSRTTAVWVRGEEGGGTSLQIVTTTGQRREQVYVPASAFGDGWDAVALVVDGFGLGVTKASRSIFSLGQTVSTSAADCPPVGAVCSEVEIDWFRILDRSLVGTLGGLGGKGLSFATIFDWVSRWWKDSGKVDVRPVGDKGFLLDYARYVAEALLRRRWTVEGRELFLEWWSPLAFCTPAKTSRPEKSVWIRLSGLPIHLRGEAVYRFIGDRCGGFMEADESSVDLGSIRLRVRGSEAMPSRVSIRWGLWKFSLPVWVEVDPVVERWSAANVPMGESAPKMVGPDSAQLGQIFRPQMGVNEYLHRFRFGGRSMGSSGHFTQIRGAGSPREIWRASAETRSF</sequence>
<gene>
    <name evidence="1" type="ORF">LOK49_LG13G00570</name>
</gene>